<protein>
    <recommendedName>
        <fullName evidence="2">DNA polymerase delta subunit 3</fullName>
    </recommendedName>
</protein>
<keyword evidence="4" id="KW-0539">Nucleus</keyword>
<dbReference type="PANTHER" id="PTHR17598:SF13">
    <property type="entry name" value="DNA POLYMERASE DELTA SUBUNIT 3"/>
    <property type="match status" value="1"/>
</dbReference>
<feature type="compositionally biased region" description="Basic and acidic residues" evidence="5">
    <location>
        <begin position="225"/>
        <end position="260"/>
    </location>
</feature>
<dbReference type="OrthoDB" id="514823at2759"/>
<proteinExistence type="predicted"/>
<evidence type="ECO:0000313" key="6">
    <source>
        <dbReference type="EMBL" id="CAB3364547.1"/>
    </source>
</evidence>
<feature type="compositionally biased region" description="Basic and acidic residues" evidence="5">
    <location>
        <begin position="155"/>
        <end position="195"/>
    </location>
</feature>
<comment type="subcellular location">
    <subcellularLocation>
        <location evidence="1">Nucleus</location>
    </subcellularLocation>
</comment>
<dbReference type="InterPro" id="IPR019038">
    <property type="entry name" value="POLD3"/>
</dbReference>
<evidence type="ECO:0000256" key="2">
    <source>
        <dbReference type="ARBA" id="ARBA00017589"/>
    </source>
</evidence>
<evidence type="ECO:0000256" key="1">
    <source>
        <dbReference type="ARBA" id="ARBA00004123"/>
    </source>
</evidence>
<dbReference type="GO" id="GO:0006271">
    <property type="term" value="P:DNA strand elongation involved in DNA replication"/>
    <property type="evidence" value="ECO:0007669"/>
    <property type="project" value="TreeGrafter"/>
</dbReference>
<gene>
    <name evidence="6" type="ORF">CLODIP_2_CD09205</name>
</gene>
<evidence type="ECO:0000256" key="4">
    <source>
        <dbReference type="ARBA" id="ARBA00023242"/>
    </source>
</evidence>
<organism evidence="6 7">
    <name type="scientific">Cloeon dipterum</name>
    <dbReference type="NCBI Taxonomy" id="197152"/>
    <lineage>
        <taxon>Eukaryota</taxon>
        <taxon>Metazoa</taxon>
        <taxon>Ecdysozoa</taxon>
        <taxon>Arthropoda</taxon>
        <taxon>Hexapoda</taxon>
        <taxon>Insecta</taxon>
        <taxon>Pterygota</taxon>
        <taxon>Palaeoptera</taxon>
        <taxon>Ephemeroptera</taxon>
        <taxon>Pisciforma</taxon>
        <taxon>Baetidae</taxon>
        <taxon>Cloeon</taxon>
    </lineage>
</organism>
<dbReference type="InterPro" id="IPR041913">
    <property type="entry name" value="POLD3_sf"/>
</dbReference>
<dbReference type="AlphaFoldDB" id="A0A8S1CAZ3"/>
<keyword evidence="7" id="KW-1185">Reference proteome</keyword>
<evidence type="ECO:0000313" key="7">
    <source>
        <dbReference type="Proteomes" id="UP000494165"/>
    </source>
</evidence>
<accession>A0A8S1CAZ3</accession>
<dbReference type="GO" id="GO:0003887">
    <property type="term" value="F:DNA-directed DNA polymerase activity"/>
    <property type="evidence" value="ECO:0007669"/>
    <property type="project" value="TreeGrafter"/>
</dbReference>
<keyword evidence="3" id="KW-0235">DNA replication</keyword>
<dbReference type="GO" id="GO:0043625">
    <property type="term" value="C:delta DNA polymerase complex"/>
    <property type="evidence" value="ECO:0007669"/>
    <property type="project" value="InterPro"/>
</dbReference>
<dbReference type="GO" id="GO:1904161">
    <property type="term" value="P:DNA synthesis involved in UV-damage excision repair"/>
    <property type="evidence" value="ECO:0007669"/>
    <property type="project" value="TreeGrafter"/>
</dbReference>
<dbReference type="GO" id="GO:0006297">
    <property type="term" value="P:nucleotide-excision repair, DNA gap filling"/>
    <property type="evidence" value="ECO:0007669"/>
    <property type="project" value="TreeGrafter"/>
</dbReference>
<dbReference type="Gene3D" id="3.90.1030.20">
    <property type="entry name" value="DNA polymerase delta, p66 (Cdc27) subunit, wHTH domain"/>
    <property type="match status" value="1"/>
</dbReference>
<comment type="caution">
    <text evidence="6">The sequence shown here is derived from an EMBL/GenBank/DDBJ whole genome shotgun (WGS) entry which is preliminary data.</text>
</comment>
<evidence type="ECO:0000256" key="3">
    <source>
        <dbReference type="ARBA" id="ARBA00022705"/>
    </source>
</evidence>
<evidence type="ECO:0000256" key="5">
    <source>
        <dbReference type="SAM" id="MobiDB-lite"/>
    </source>
</evidence>
<dbReference type="Proteomes" id="UP000494165">
    <property type="component" value="Unassembled WGS sequence"/>
</dbReference>
<sequence length="300" mass="33746">MNDRLEELEDLVIGQDVSVSYKRVSKDFNVHVNNAKKILSTFADKHKDAVSETHLFSSKVISDVGSSFGWQFCLVHKEDVQLLNKSKKFENTSSHVYSVYQGSRSKEILADIATRSENPGESFSGIQNKNVCIRDSNSRRKFTSKVAEPPAFTKKKQEEIKKKPEEKPIETNAKAEESIKEEEKKEPQSEKDSKSKTASAINKNKRQGGIANFFQRGAAAATAKVEPKPVVKKEEGKKEEPEPKPKVEDEKKIVKQEKPAPKKGKQSSKRKSAKLDNHSEKKRKRIMIASDSESSDEGIN</sequence>
<dbReference type="PANTHER" id="PTHR17598">
    <property type="entry name" value="DNA POLYMERASE DELTA SUBUNIT 3"/>
    <property type="match status" value="1"/>
</dbReference>
<feature type="compositionally biased region" description="Basic residues" evidence="5">
    <location>
        <begin position="261"/>
        <end position="272"/>
    </location>
</feature>
<name>A0A8S1CAZ3_9INSE</name>
<feature type="region of interest" description="Disordered" evidence="5">
    <location>
        <begin position="140"/>
        <end position="300"/>
    </location>
</feature>
<dbReference type="EMBL" id="CADEPI010000016">
    <property type="protein sequence ID" value="CAB3364547.1"/>
    <property type="molecule type" value="Genomic_DNA"/>
</dbReference>
<reference evidence="6 7" key="1">
    <citation type="submission" date="2020-04" db="EMBL/GenBank/DDBJ databases">
        <authorList>
            <person name="Alioto T."/>
            <person name="Alioto T."/>
            <person name="Gomez Garrido J."/>
        </authorList>
    </citation>
    <scope>NUCLEOTIDE SEQUENCE [LARGE SCALE GENOMIC DNA]</scope>
</reference>